<dbReference type="NCBIfam" id="TIGR01845">
    <property type="entry name" value="outer_NodT"/>
    <property type="match status" value="1"/>
</dbReference>
<evidence type="ECO:0000313" key="5">
    <source>
        <dbReference type="EMBL" id="ADG30503.1"/>
    </source>
</evidence>
<sequence>MANAKTTHDAFVHAVGSGHAPTRKLSILALALGLVGCAAGPDFKTPPAPQAMSYTTGKPPARTASTPGELGGAQQFIAGQPVAAMWWKAFASPKLDALVVQSLQHSPTLAAAQSTLRQAREIYAAQSGSTRYPQVSATLGAQTLQNNSAAMGLPGGERRYDLYNAGVGVSYAFDLSGGNRRALEALAAQTEWRRYQLDSAQLSLAGAVVATAVKQALLAAQIDALQKMLAAQQEQLEITRARERLGVATASDIATLQTQMEQTRASIAPLRNSADQAAHLLAVLSGQEPGTAKNPRFTLDDFNLPADLPLSLPSELVRQRPDILAAEALLHVASAQIGVTVSKQYPQLTLSANLGSQALTAASLFGSGSLIWGVAGQLAQPLFKPGLKAEARAAEAGFDAAAANYRETVLQGLRQVADVLRSLEHDAQALQAQSAAEASAQTSLQLVEQQYALGTASALQLLTAQQQRQQTRIGLIAAQAARLNDTALLYQALGGGLQPQTQALVQTQTHAPAPAASSAGLTSSPV</sequence>
<dbReference type="InterPro" id="IPR003423">
    <property type="entry name" value="OMP_efflux"/>
</dbReference>
<dbReference type="HOGENOM" id="CLU_012817_13_0_4"/>
<protein>
    <submittedName>
        <fullName evidence="5">RND efflux system, outer membrane lipoprotein, NodT family</fullName>
    </submittedName>
</protein>
<organism evidence="5">
    <name type="scientific">Thiomonas intermedia (strain K12)</name>
    <name type="common">Thiobacillus intermedius</name>
    <dbReference type="NCBI Taxonomy" id="75379"/>
    <lineage>
        <taxon>Bacteria</taxon>
        <taxon>Pseudomonadati</taxon>
        <taxon>Pseudomonadota</taxon>
        <taxon>Betaproteobacteria</taxon>
        <taxon>Burkholderiales</taxon>
        <taxon>Thiomonas</taxon>
    </lineage>
</organism>
<keyword evidence="2" id="KW-0472">Membrane</keyword>
<evidence type="ECO:0000256" key="2">
    <source>
        <dbReference type="RuleBase" id="RU362097"/>
    </source>
</evidence>
<dbReference type="Gene3D" id="2.20.200.10">
    <property type="entry name" value="Outer membrane efflux proteins (OEP)"/>
    <property type="match status" value="1"/>
</dbReference>
<dbReference type="InterPro" id="IPR010131">
    <property type="entry name" value="MdtP/NodT-like"/>
</dbReference>
<dbReference type="GO" id="GO:0015562">
    <property type="term" value="F:efflux transmembrane transporter activity"/>
    <property type="evidence" value="ECO:0007669"/>
    <property type="project" value="InterPro"/>
</dbReference>
<comment type="similarity">
    <text evidence="1 2">Belongs to the outer membrane factor (OMF) (TC 1.B.17) family.</text>
</comment>
<gene>
    <name evidence="5" type="ordered locus">Tint_1113</name>
</gene>
<keyword evidence="2" id="KW-1134">Transmembrane beta strand</keyword>
<evidence type="ECO:0000256" key="1">
    <source>
        <dbReference type="ARBA" id="ARBA00007613"/>
    </source>
</evidence>
<dbReference type="SUPFAM" id="SSF56954">
    <property type="entry name" value="Outer membrane efflux proteins (OEP)"/>
    <property type="match status" value="1"/>
</dbReference>
<dbReference type="KEGG" id="tin:Tint_1113"/>
<keyword evidence="2" id="KW-0564">Palmitate</keyword>
<feature type="region of interest" description="Disordered" evidence="4">
    <location>
        <begin position="47"/>
        <end position="67"/>
    </location>
</feature>
<dbReference type="PANTHER" id="PTHR30203:SF33">
    <property type="entry name" value="BLR4455 PROTEIN"/>
    <property type="match status" value="1"/>
</dbReference>
<keyword evidence="2 5" id="KW-0449">Lipoprotein</keyword>
<name>D5WZT7_THIK1</name>
<reference evidence="5" key="1">
    <citation type="submission" date="2010-04" db="EMBL/GenBank/DDBJ databases">
        <title>Complete sequence of Thiomonas intermedia K12.</title>
        <authorList>
            <consortium name="US DOE Joint Genome Institute"/>
            <person name="Lucas S."/>
            <person name="Copeland A."/>
            <person name="Lapidus A."/>
            <person name="Cheng J.-F."/>
            <person name="Bruce D."/>
            <person name="Goodwin L."/>
            <person name="Pitluck S."/>
            <person name="Davenport K."/>
            <person name="Detter J.C."/>
            <person name="Han C."/>
            <person name="Tapia R."/>
            <person name="Land M."/>
            <person name="Hauser L."/>
            <person name="Kyrpides N."/>
            <person name="Ovchinnikova G."/>
            <person name="Kerfeld C.A."/>
            <person name="Cannon G.C."/>
            <person name="Heinhorst S."/>
            <person name="Woyke T."/>
        </authorList>
    </citation>
    <scope>NUCLEOTIDE SEQUENCE [LARGE SCALE GENOMIC DNA]</scope>
    <source>
        <strain evidence="5">K12</strain>
    </source>
</reference>
<dbReference type="EMBL" id="CP002021">
    <property type="protein sequence ID" value="ADG30503.1"/>
    <property type="molecule type" value="Genomic_DNA"/>
</dbReference>
<comment type="subcellular location">
    <subcellularLocation>
        <location evidence="2">Cell membrane</location>
        <topology evidence="2">Lipid-anchor</topology>
    </subcellularLocation>
</comment>
<dbReference type="Gene3D" id="1.20.1600.10">
    <property type="entry name" value="Outer membrane efflux proteins (OEP)"/>
    <property type="match status" value="1"/>
</dbReference>
<dbReference type="PANTHER" id="PTHR30203">
    <property type="entry name" value="OUTER MEMBRANE CATION EFFLUX PROTEIN"/>
    <property type="match status" value="1"/>
</dbReference>
<proteinExistence type="inferred from homology"/>
<accession>D5WZT7</accession>
<dbReference type="STRING" id="75379.Tint_1113"/>
<feature type="coiled-coil region" evidence="3">
    <location>
        <begin position="215"/>
        <end position="242"/>
    </location>
</feature>
<keyword evidence="3" id="KW-0175">Coiled coil</keyword>
<dbReference type="AlphaFoldDB" id="D5WZT7"/>
<evidence type="ECO:0000256" key="3">
    <source>
        <dbReference type="SAM" id="Coils"/>
    </source>
</evidence>
<keyword evidence="2" id="KW-0812">Transmembrane</keyword>
<dbReference type="Pfam" id="PF02321">
    <property type="entry name" value="OEP"/>
    <property type="match status" value="2"/>
</dbReference>
<evidence type="ECO:0000256" key="4">
    <source>
        <dbReference type="SAM" id="MobiDB-lite"/>
    </source>
</evidence>
<dbReference type="BioCyc" id="TINT75379:TINT_RS05570-MONOMER"/>
<dbReference type="eggNOG" id="COG1538">
    <property type="taxonomic scope" value="Bacteria"/>
</dbReference>
<dbReference type="GO" id="GO:0005886">
    <property type="term" value="C:plasma membrane"/>
    <property type="evidence" value="ECO:0007669"/>
    <property type="project" value="UniProtKB-SubCell"/>
</dbReference>